<dbReference type="EMBL" id="CP042469">
    <property type="protein sequence ID" value="QOX64009.1"/>
    <property type="molecule type" value="Genomic_DNA"/>
</dbReference>
<proteinExistence type="predicted"/>
<keyword evidence="1" id="KW-0808">Transferase</keyword>
<reference evidence="1" key="1">
    <citation type="submission" date="2019-08" db="EMBL/GenBank/DDBJ databases">
        <title>Genome sequence of Clostridiales bacterium MT110.</title>
        <authorList>
            <person name="Cao J."/>
        </authorList>
    </citation>
    <scope>NUCLEOTIDE SEQUENCE</scope>
    <source>
        <strain evidence="1">MT110</strain>
    </source>
</reference>
<gene>
    <name evidence="1" type="primary">malQ</name>
    <name evidence="1" type="ORF">FRZ06_12030</name>
</gene>
<dbReference type="Proteomes" id="UP000594014">
    <property type="component" value="Chromosome"/>
</dbReference>
<dbReference type="EC" id="2.4.1.25" evidence="1"/>
<sequence length="500" mass="57575">MKRGSGILLHISSLPGSYGIGTFGKEAYSFVDFLKEAKQQYWQILPLCPTSFGDSPYQSPSAFALNPYFIDPELLEESGLLVKEDYQELDFGENPHLVDYNKIYVNKETLLRKAFARRELITSEKFNLFLQAQQFWLYDYALYMALKGHFGGQSWEYWDEDIKHRDSQALLHYQELYNKEIEYFQFVQYIVYMQWNSLKSYANRQGIQIIGDIPIYASADSADTWSHSSSGIFQFNRDLTPICVAGCPPDYFSEDGQYWGNTLYDWQKNRDTGYNWWLRRIKSALTTYDWVRIDHFRGFESYWEVPYGSPTAAYGSWKSGPGMDFIDAMKKTFETESSKGLNIIAEDLGYMTEQVRDFLKQSGFPGMKVLGFAFDSVSDNDHLPHNYYTNTIAYTGAHDNETVLGWFAQATADQRDFAQKYLKLDEAEGYHWGFIRGAMSSVSILAIAPMQDYLGLGSEARMNTPSTLGGTNWCWRMQTGANSGELAKKIAELTHRYARD</sequence>
<accession>A0ACD1AC87</accession>
<evidence type="ECO:0000313" key="1">
    <source>
        <dbReference type="EMBL" id="QOX64009.1"/>
    </source>
</evidence>
<organism evidence="1 2">
    <name type="scientific">Anoxybacterium hadale</name>
    <dbReference type="NCBI Taxonomy" id="3408580"/>
    <lineage>
        <taxon>Bacteria</taxon>
        <taxon>Bacillati</taxon>
        <taxon>Bacillota</taxon>
        <taxon>Clostridia</taxon>
        <taxon>Peptostreptococcales</taxon>
        <taxon>Anaerovoracaceae</taxon>
        <taxon>Anoxybacterium</taxon>
    </lineage>
</organism>
<keyword evidence="1" id="KW-0328">Glycosyltransferase</keyword>
<name>A0ACD1AC87_9FIRM</name>
<evidence type="ECO:0000313" key="2">
    <source>
        <dbReference type="Proteomes" id="UP000594014"/>
    </source>
</evidence>
<protein>
    <submittedName>
        <fullName evidence="1">4-alpha-glucanotransferase</fullName>
        <ecNumber evidence="1">2.4.1.25</ecNumber>
    </submittedName>
</protein>
<keyword evidence="2" id="KW-1185">Reference proteome</keyword>